<dbReference type="GO" id="GO:0004674">
    <property type="term" value="F:protein serine/threonine kinase activity"/>
    <property type="evidence" value="ECO:0007669"/>
    <property type="project" value="UniProtKB-KW"/>
</dbReference>
<dbReference type="OrthoDB" id="547665at2759"/>
<name>A0A6A4M7N8_9ERIC</name>
<evidence type="ECO:0000256" key="8">
    <source>
        <dbReference type="SAM" id="MobiDB-lite"/>
    </source>
</evidence>
<sequence length="127" mass="14008">MFNVLSAQYEVFDQTLHLQLKWLQPVCGKCEAKGKFCRLKSNSTSDEIECFGVLKKGIDIQDEGDAKIAKKLAIVGLQCIQWYPVDRPSMHVVIQMLEGDGDTLIKPPNPFASTNPTLATGQASGRP</sequence>
<feature type="non-terminal residue" evidence="9">
    <location>
        <position position="127"/>
    </location>
</feature>
<evidence type="ECO:0000256" key="1">
    <source>
        <dbReference type="ARBA" id="ARBA00004479"/>
    </source>
</evidence>
<keyword evidence="4" id="KW-0732">Signal</keyword>
<keyword evidence="5" id="KW-1133">Transmembrane helix</keyword>
<feature type="compositionally biased region" description="Polar residues" evidence="8">
    <location>
        <begin position="111"/>
        <end position="127"/>
    </location>
</feature>
<evidence type="ECO:0000256" key="2">
    <source>
        <dbReference type="ARBA" id="ARBA00022527"/>
    </source>
</evidence>
<evidence type="ECO:0000313" key="9">
    <source>
        <dbReference type="EMBL" id="KAE9464154.1"/>
    </source>
</evidence>
<keyword evidence="6" id="KW-0472">Membrane</keyword>
<gene>
    <name evidence="9" type="ORF">C3L33_03938</name>
</gene>
<keyword evidence="2" id="KW-0808">Transferase</keyword>
<keyword evidence="3" id="KW-0812">Transmembrane</keyword>
<accession>A0A6A4M7N8</accession>
<evidence type="ECO:0000256" key="3">
    <source>
        <dbReference type="ARBA" id="ARBA00022692"/>
    </source>
</evidence>
<evidence type="ECO:0000256" key="4">
    <source>
        <dbReference type="ARBA" id="ARBA00022729"/>
    </source>
</evidence>
<dbReference type="AlphaFoldDB" id="A0A6A4M7N8"/>
<proteinExistence type="predicted"/>
<dbReference type="EMBL" id="QEFC01000461">
    <property type="protein sequence ID" value="KAE9464154.1"/>
    <property type="molecule type" value="Genomic_DNA"/>
</dbReference>
<dbReference type="InterPro" id="IPR045874">
    <property type="entry name" value="LRK10/LRL21-25-like"/>
</dbReference>
<keyword evidence="2" id="KW-0723">Serine/threonine-protein kinase</keyword>
<keyword evidence="2" id="KW-0418">Kinase</keyword>
<comment type="subcellular location">
    <subcellularLocation>
        <location evidence="1">Membrane</location>
        <topology evidence="1">Single-pass type I membrane protein</topology>
    </subcellularLocation>
</comment>
<evidence type="ECO:0000256" key="6">
    <source>
        <dbReference type="ARBA" id="ARBA00023136"/>
    </source>
</evidence>
<comment type="caution">
    <text evidence="9">The sequence shown here is derived from an EMBL/GenBank/DDBJ whole genome shotgun (WGS) entry which is preliminary data.</text>
</comment>
<reference evidence="9" key="1">
    <citation type="journal article" date="2019" name="Genome Biol. Evol.">
        <title>The Rhododendron genome and chromosomal organization provide insight into shared whole-genome duplications across the heath family (Ericaceae).</title>
        <authorList>
            <person name="Soza V.L."/>
            <person name="Lindsley D."/>
            <person name="Waalkes A."/>
            <person name="Ramage E."/>
            <person name="Patwardhan R.P."/>
            <person name="Burton J.N."/>
            <person name="Adey A."/>
            <person name="Kumar A."/>
            <person name="Qiu R."/>
            <person name="Shendure J."/>
            <person name="Hall B."/>
        </authorList>
    </citation>
    <scope>NUCLEOTIDE SEQUENCE</scope>
    <source>
        <strain evidence="9">RSF 1966-606</strain>
    </source>
</reference>
<dbReference type="GO" id="GO:0016020">
    <property type="term" value="C:membrane"/>
    <property type="evidence" value="ECO:0007669"/>
    <property type="project" value="UniProtKB-SubCell"/>
</dbReference>
<evidence type="ECO:0000256" key="7">
    <source>
        <dbReference type="ARBA" id="ARBA00023180"/>
    </source>
</evidence>
<protein>
    <submittedName>
        <fullName evidence="9">Uncharacterized protein</fullName>
    </submittedName>
</protein>
<keyword evidence="7" id="KW-0325">Glycoprotein</keyword>
<dbReference type="PANTHER" id="PTHR27009">
    <property type="entry name" value="RUST RESISTANCE KINASE LR10-RELATED"/>
    <property type="match status" value="1"/>
</dbReference>
<evidence type="ECO:0000256" key="5">
    <source>
        <dbReference type="ARBA" id="ARBA00022989"/>
    </source>
</evidence>
<feature type="region of interest" description="Disordered" evidence="8">
    <location>
        <begin position="105"/>
        <end position="127"/>
    </location>
</feature>
<feature type="non-terminal residue" evidence="9">
    <location>
        <position position="1"/>
    </location>
</feature>
<organism evidence="9">
    <name type="scientific">Rhododendron williamsianum</name>
    <dbReference type="NCBI Taxonomy" id="262921"/>
    <lineage>
        <taxon>Eukaryota</taxon>
        <taxon>Viridiplantae</taxon>
        <taxon>Streptophyta</taxon>
        <taxon>Embryophyta</taxon>
        <taxon>Tracheophyta</taxon>
        <taxon>Spermatophyta</taxon>
        <taxon>Magnoliopsida</taxon>
        <taxon>eudicotyledons</taxon>
        <taxon>Gunneridae</taxon>
        <taxon>Pentapetalae</taxon>
        <taxon>asterids</taxon>
        <taxon>Ericales</taxon>
        <taxon>Ericaceae</taxon>
        <taxon>Ericoideae</taxon>
        <taxon>Rhodoreae</taxon>
        <taxon>Rhododendron</taxon>
    </lineage>
</organism>